<reference evidence="8 9" key="1">
    <citation type="journal article" date="2018" name="Nat. Ecol. Evol.">
        <title>Pezizomycetes genomes reveal the molecular basis of ectomycorrhizal truffle lifestyle.</title>
        <authorList>
            <person name="Murat C."/>
            <person name="Payen T."/>
            <person name="Noel B."/>
            <person name="Kuo A."/>
            <person name="Morin E."/>
            <person name="Chen J."/>
            <person name="Kohler A."/>
            <person name="Krizsan K."/>
            <person name="Balestrini R."/>
            <person name="Da Silva C."/>
            <person name="Montanini B."/>
            <person name="Hainaut M."/>
            <person name="Levati E."/>
            <person name="Barry K.W."/>
            <person name="Belfiori B."/>
            <person name="Cichocki N."/>
            <person name="Clum A."/>
            <person name="Dockter R.B."/>
            <person name="Fauchery L."/>
            <person name="Guy J."/>
            <person name="Iotti M."/>
            <person name="Le Tacon F."/>
            <person name="Lindquist E.A."/>
            <person name="Lipzen A."/>
            <person name="Malagnac F."/>
            <person name="Mello A."/>
            <person name="Molinier V."/>
            <person name="Miyauchi S."/>
            <person name="Poulain J."/>
            <person name="Riccioni C."/>
            <person name="Rubini A."/>
            <person name="Sitrit Y."/>
            <person name="Splivallo R."/>
            <person name="Traeger S."/>
            <person name="Wang M."/>
            <person name="Zifcakova L."/>
            <person name="Wipf D."/>
            <person name="Zambonelli A."/>
            <person name="Paolocci F."/>
            <person name="Nowrousian M."/>
            <person name="Ottonello S."/>
            <person name="Baldrian P."/>
            <person name="Spatafora J.W."/>
            <person name="Henrissat B."/>
            <person name="Nagy L.G."/>
            <person name="Aury J.M."/>
            <person name="Wincker P."/>
            <person name="Grigoriev I.V."/>
            <person name="Bonfante P."/>
            <person name="Martin F.M."/>
        </authorList>
    </citation>
    <scope>NUCLEOTIDE SEQUENCE [LARGE SCALE GENOMIC DNA]</scope>
    <source>
        <strain evidence="8 9">120613-1</strain>
    </source>
</reference>
<dbReference type="OrthoDB" id="1112565at2759"/>
<feature type="compositionally biased region" description="Polar residues" evidence="6">
    <location>
        <begin position="84"/>
        <end position="97"/>
    </location>
</feature>
<keyword evidence="3 5" id="KW-0862">Zinc</keyword>
<dbReference type="PROSITE" id="PS50023">
    <property type="entry name" value="LIM_DOMAIN_2"/>
    <property type="match status" value="2"/>
</dbReference>
<keyword evidence="2" id="KW-0677">Repeat</keyword>
<evidence type="ECO:0000259" key="7">
    <source>
        <dbReference type="PROSITE" id="PS50023"/>
    </source>
</evidence>
<dbReference type="Gene3D" id="2.10.110.10">
    <property type="entry name" value="Cysteine Rich Protein"/>
    <property type="match status" value="2"/>
</dbReference>
<feature type="compositionally biased region" description="Polar residues" evidence="6">
    <location>
        <begin position="477"/>
        <end position="490"/>
    </location>
</feature>
<evidence type="ECO:0000256" key="3">
    <source>
        <dbReference type="ARBA" id="ARBA00022833"/>
    </source>
</evidence>
<evidence type="ECO:0000256" key="6">
    <source>
        <dbReference type="SAM" id="MobiDB-lite"/>
    </source>
</evidence>
<evidence type="ECO:0000256" key="1">
    <source>
        <dbReference type="ARBA" id="ARBA00022723"/>
    </source>
</evidence>
<feature type="domain" description="LIM zinc-binding" evidence="7">
    <location>
        <begin position="731"/>
        <end position="793"/>
    </location>
</feature>
<evidence type="ECO:0000256" key="5">
    <source>
        <dbReference type="PROSITE-ProRule" id="PRU00125"/>
    </source>
</evidence>
<keyword evidence="4 5" id="KW-0440">LIM domain</keyword>
<dbReference type="CDD" id="cd09397">
    <property type="entry name" value="LIM1_UF1"/>
    <property type="match status" value="1"/>
</dbReference>
<dbReference type="PANTHER" id="PTHR24205:SF16">
    <property type="entry name" value="GH01042P-RELATED"/>
    <property type="match status" value="1"/>
</dbReference>
<feature type="compositionally biased region" description="Polar residues" evidence="6">
    <location>
        <begin position="577"/>
        <end position="587"/>
    </location>
</feature>
<feature type="compositionally biased region" description="Low complexity" evidence="6">
    <location>
        <begin position="641"/>
        <end position="651"/>
    </location>
</feature>
<evidence type="ECO:0000256" key="4">
    <source>
        <dbReference type="ARBA" id="ARBA00023038"/>
    </source>
</evidence>
<dbReference type="CDD" id="cd08368">
    <property type="entry name" value="LIM"/>
    <property type="match status" value="1"/>
</dbReference>
<feature type="domain" description="LIM zinc-binding" evidence="7">
    <location>
        <begin position="794"/>
        <end position="853"/>
    </location>
</feature>
<dbReference type="GO" id="GO:0003712">
    <property type="term" value="F:transcription coregulator activity"/>
    <property type="evidence" value="ECO:0007669"/>
    <property type="project" value="TreeGrafter"/>
</dbReference>
<sequence length="881" mass="96205">MAGVRESLFSTIKCSLCNADVEISLMGDHVCMSAAEESKIDDFPLLKPKPAKGPAQKPMGHIKIDPFAASMYLTIRTCQLSTNKTSTSSNRYINNTDRPFRGQVTPTSSSAGSRVHSPATPQDGQPLRTPLHNGSLSPNPQSRNHHHQPRKDSSSSSNYNMESPFTLFKPANISPVSPRTPPGAVATTSSFYPNSGLYAPVSPLSGGSRTVAARMNNIASGPFGVGSGNSSRERTPDMSASFAGNPLDKRPARASKGGDSETLPAVATSFPDREEGRVKPRRSPTTTAHSMDSRTMGRSREVGRDSWEHGRDREQRPTSNTERPVRLPSRHRRSQSPGGPETRMRRKEQDLPQVPSLSYSSSRRNGEESPMGPVSPYRHRSMKSEAAPAIPKMDSLRLDTRSQTFPIKSDSKSPGGRQPPHPGLGLPRSPSVTVKNHIHRRNKSPANLAKGLPPPPEDNLPPALPAKDQLDRRRPSVGTSAISPSGSDRISGSKPPALHRLSPPRADEYTHYSLGNPYNLKTPIEQSTSHIPSPSMSSNASSVFSHNSKSSRSSMSSPPISETSQVPKLPPKPSRGSRGQSKDSNGLSDVDGLVKELQTSMQELQPSPVQPKHPIEDRPRDKPRIPSYERAAPPPLKPRHSQSQPSSPSSPIGYEKALPNLTEPFIAPDLPQISPPPAPRDNSPRVPSPRPPQSTPAPAPPPSHSPPRTQTPVDEPLPAPPRKRRTTASKGPCRGCGEAIVGKSVSSADGRLTGRYHKACFVCQACREPFQSAEFYVLNNLPYCHRHYHKLNHSLCPSCDRGIEGPCLETEMNERFHLNCFRCYDCRCELSGDYFDFNGRPYCERHALRMIQGMQNGGGKLGVPGRSLANMERRRTRLMFM</sequence>
<dbReference type="GO" id="GO:0046872">
    <property type="term" value="F:metal ion binding"/>
    <property type="evidence" value="ECO:0007669"/>
    <property type="project" value="UniProtKB-KW"/>
</dbReference>
<dbReference type="STRING" id="1336337.A0A3N4IY46"/>
<dbReference type="GO" id="GO:0005634">
    <property type="term" value="C:nucleus"/>
    <property type="evidence" value="ECO:0007669"/>
    <property type="project" value="TreeGrafter"/>
</dbReference>
<evidence type="ECO:0000313" key="8">
    <source>
        <dbReference type="EMBL" id="RPA91102.1"/>
    </source>
</evidence>
<feature type="compositionally biased region" description="Basic and acidic residues" evidence="6">
    <location>
        <begin position="298"/>
        <end position="316"/>
    </location>
</feature>
<dbReference type="Proteomes" id="UP000276215">
    <property type="component" value="Unassembled WGS sequence"/>
</dbReference>
<dbReference type="SUPFAM" id="SSF57716">
    <property type="entry name" value="Glucocorticoid receptor-like (DNA-binding domain)"/>
    <property type="match status" value="1"/>
</dbReference>
<accession>A0A3N4IY46</accession>
<keyword evidence="9" id="KW-1185">Reference proteome</keyword>
<feature type="compositionally biased region" description="Polar residues" evidence="6">
    <location>
        <begin position="132"/>
        <end position="142"/>
    </location>
</feature>
<dbReference type="PANTHER" id="PTHR24205">
    <property type="entry name" value="FOUR AND A HALF LIM DOMAINS PROTEIN"/>
    <property type="match status" value="1"/>
</dbReference>
<dbReference type="PROSITE" id="PS00478">
    <property type="entry name" value="LIM_DOMAIN_1"/>
    <property type="match status" value="1"/>
</dbReference>
<feature type="compositionally biased region" description="Pro residues" evidence="6">
    <location>
        <begin position="452"/>
        <end position="464"/>
    </location>
</feature>
<evidence type="ECO:0000313" key="9">
    <source>
        <dbReference type="Proteomes" id="UP000276215"/>
    </source>
</evidence>
<dbReference type="EMBL" id="ML120504">
    <property type="protein sequence ID" value="RPA91102.1"/>
    <property type="molecule type" value="Genomic_DNA"/>
</dbReference>
<organism evidence="8 9">
    <name type="scientific">Choiromyces venosus 120613-1</name>
    <dbReference type="NCBI Taxonomy" id="1336337"/>
    <lineage>
        <taxon>Eukaryota</taxon>
        <taxon>Fungi</taxon>
        <taxon>Dikarya</taxon>
        <taxon>Ascomycota</taxon>
        <taxon>Pezizomycotina</taxon>
        <taxon>Pezizomycetes</taxon>
        <taxon>Pezizales</taxon>
        <taxon>Tuberaceae</taxon>
        <taxon>Choiromyces</taxon>
    </lineage>
</organism>
<dbReference type="SMART" id="SM00132">
    <property type="entry name" value="LIM"/>
    <property type="match status" value="2"/>
</dbReference>
<keyword evidence="1 5" id="KW-0479">Metal-binding</keyword>
<gene>
    <name evidence="8" type="ORF">L873DRAFT_344968</name>
</gene>
<proteinExistence type="predicted"/>
<feature type="compositionally biased region" description="Basic and acidic residues" evidence="6">
    <location>
        <begin position="613"/>
        <end position="624"/>
    </location>
</feature>
<evidence type="ECO:0000256" key="2">
    <source>
        <dbReference type="ARBA" id="ARBA00022737"/>
    </source>
</evidence>
<feature type="compositionally biased region" description="Polar residues" evidence="6">
    <location>
        <begin position="597"/>
        <end position="607"/>
    </location>
</feature>
<dbReference type="FunFam" id="2.10.110.10:FF:000105">
    <property type="entry name" value="Similar to LIM domain-containing protein"/>
    <property type="match status" value="1"/>
</dbReference>
<feature type="region of interest" description="Disordered" evidence="6">
    <location>
        <begin position="221"/>
        <end position="732"/>
    </location>
</feature>
<dbReference type="AlphaFoldDB" id="A0A3N4IY46"/>
<name>A0A3N4IY46_9PEZI</name>
<dbReference type="GO" id="GO:0030695">
    <property type="term" value="F:GTPase regulator activity"/>
    <property type="evidence" value="ECO:0007669"/>
    <property type="project" value="UniProtKB-ARBA"/>
</dbReference>
<protein>
    <recommendedName>
        <fullName evidence="7">LIM zinc-binding domain-containing protein</fullName>
    </recommendedName>
</protein>
<feature type="compositionally biased region" description="Pro residues" evidence="6">
    <location>
        <begin position="686"/>
        <end position="705"/>
    </location>
</feature>
<feature type="compositionally biased region" description="Low complexity" evidence="6">
    <location>
        <begin position="527"/>
        <end position="564"/>
    </location>
</feature>
<feature type="region of interest" description="Disordered" evidence="6">
    <location>
        <begin position="84"/>
        <end position="163"/>
    </location>
</feature>
<dbReference type="Pfam" id="PF00412">
    <property type="entry name" value="LIM"/>
    <property type="match status" value="2"/>
</dbReference>
<dbReference type="InterPro" id="IPR001781">
    <property type="entry name" value="Znf_LIM"/>
</dbReference>
<feature type="compositionally biased region" description="Basic and acidic residues" evidence="6">
    <location>
        <begin position="247"/>
        <end position="259"/>
    </location>
</feature>